<dbReference type="EMBL" id="LFYR01000676">
    <property type="protein sequence ID" value="KMZ71396.1"/>
    <property type="molecule type" value="Genomic_DNA"/>
</dbReference>
<protein>
    <recommendedName>
        <fullName evidence="9">Dof zinc finger protein</fullName>
    </recommendedName>
</protein>
<reference evidence="12" key="1">
    <citation type="journal article" date="2016" name="Nature">
        <title>The genome of the seagrass Zostera marina reveals angiosperm adaptation to the sea.</title>
        <authorList>
            <person name="Olsen J.L."/>
            <person name="Rouze P."/>
            <person name="Verhelst B."/>
            <person name="Lin Y.-C."/>
            <person name="Bayer T."/>
            <person name="Collen J."/>
            <person name="Dattolo E."/>
            <person name="De Paoli E."/>
            <person name="Dittami S."/>
            <person name="Maumus F."/>
            <person name="Michel G."/>
            <person name="Kersting A."/>
            <person name="Lauritano C."/>
            <person name="Lohaus R."/>
            <person name="Toepel M."/>
            <person name="Tonon T."/>
            <person name="Vanneste K."/>
            <person name="Amirebrahimi M."/>
            <person name="Brakel J."/>
            <person name="Bostroem C."/>
            <person name="Chovatia M."/>
            <person name="Grimwood J."/>
            <person name="Jenkins J.W."/>
            <person name="Jueterbock A."/>
            <person name="Mraz A."/>
            <person name="Stam W.T."/>
            <person name="Tice H."/>
            <person name="Bornberg-Bauer E."/>
            <person name="Green P.J."/>
            <person name="Pearson G.A."/>
            <person name="Procaccini G."/>
            <person name="Duarte C.M."/>
            <person name="Schmutz J."/>
            <person name="Reusch T.B.H."/>
            <person name="Van de Peer Y."/>
        </authorList>
    </citation>
    <scope>NUCLEOTIDE SEQUENCE [LARGE SCALE GENOMIC DNA]</scope>
    <source>
        <strain evidence="12">cv. Finnish</strain>
    </source>
</reference>
<comment type="subcellular location">
    <subcellularLocation>
        <location evidence="8 9">Nucleus</location>
    </subcellularLocation>
</comment>
<evidence type="ECO:0000256" key="1">
    <source>
        <dbReference type="ARBA" id="ARBA00022723"/>
    </source>
</evidence>
<sequence>MVDRSKSSGQLLRSMALPEHPDVAIEMEKNVKKRRQSPVEPHKCPRCDSENTKFCYYNNYSLSQPRYFCKACKRYWTKGGVLRNVPFGGGGGKNKRGRKSDALMSTTTTAGYGYGYGYCMDRQFTPLPASLLTATLNHQLQHEMFFGNGNNLADGLAGIGNRSIFHDGLYGNQEQYCSFTNHGGIQEQTTLSTLPSSIFQVEPPWIIGSSSSSSSTSYSSIPLYNQHGYCSFW</sequence>
<keyword evidence="3 9" id="KW-0862">Zinc</keyword>
<name>A0A0K9PQY5_ZOSMR</name>
<keyword evidence="2 8" id="KW-0863">Zinc-finger</keyword>
<proteinExistence type="predicted"/>
<evidence type="ECO:0000256" key="7">
    <source>
        <dbReference type="ARBA" id="ARBA00023242"/>
    </source>
</evidence>
<accession>A0A0K9PQY5</accession>
<evidence type="ECO:0000256" key="4">
    <source>
        <dbReference type="ARBA" id="ARBA00023015"/>
    </source>
</evidence>
<evidence type="ECO:0000256" key="8">
    <source>
        <dbReference type="PROSITE-ProRule" id="PRU00071"/>
    </source>
</evidence>
<dbReference type="Proteomes" id="UP000036987">
    <property type="component" value="Unassembled WGS sequence"/>
</dbReference>
<evidence type="ECO:0000313" key="11">
    <source>
        <dbReference type="EMBL" id="KMZ71396.1"/>
    </source>
</evidence>
<evidence type="ECO:0000256" key="2">
    <source>
        <dbReference type="ARBA" id="ARBA00022771"/>
    </source>
</evidence>
<dbReference type="GO" id="GO:0003700">
    <property type="term" value="F:DNA-binding transcription factor activity"/>
    <property type="evidence" value="ECO:0007669"/>
    <property type="project" value="UniProtKB-UniRule"/>
</dbReference>
<comment type="caution">
    <text evidence="11">The sequence shown here is derived from an EMBL/GenBank/DDBJ whole genome shotgun (WGS) entry which is preliminary data.</text>
</comment>
<dbReference type="GO" id="GO:0003677">
    <property type="term" value="F:DNA binding"/>
    <property type="evidence" value="ECO:0007669"/>
    <property type="project" value="UniProtKB-UniRule"/>
</dbReference>
<keyword evidence="12" id="KW-1185">Reference proteome</keyword>
<keyword evidence="4 9" id="KW-0805">Transcription regulation</keyword>
<dbReference type="Pfam" id="PF02701">
    <property type="entry name" value="Zn_ribbon_Dof"/>
    <property type="match status" value="1"/>
</dbReference>
<evidence type="ECO:0000256" key="5">
    <source>
        <dbReference type="ARBA" id="ARBA00023125"/>
    </source>
</evidence>
<dbReference type="OrthoDB" id="1927254at2759"/>
<dbReference type="PANTHER" id="PTHR31992">
    <property type="entry name" value="DOF ZINC FINGER PROTEIN DOF1.4-RELATED"/>
    <property type="match status" value="1"/>
</dbReference>
<dbReference type="GO" id="GO:0008270">
    <property type="term" value="F:zinc ion binding"/>
    <property type="evidence" value="ECO:0007669"/>
    <property type="project" value="UniProtKB-KW"/>
</dbReference>
<dbReference type="PROSITE" id="PS01361">
    <property type="entry name" value="ZF_DOF_1"/>
    <property type="match status" value="1"/>
</dbReference>
<dbReference type="AlphaFoldDB" id="A0A0K9PQY5"/>
<keyword evidence="6 9" id="KW-0804">Transcription</keyword>
<keyword evidence="5 8" id="KW-0238">DNA-binding</keyword>
<dbReference type="InterPro" id="IPR003851">
    <property type="entry name" value="Znf_Dof"/>
</dbReference>
<dbReference type="PANTHER" id="PTHR31992:SF141">
    <property type="entry name" value="DOF ZINC FINGER PROTEIN DOF1.4"/>
    <property type="match status" value="1"/>
</dbReference>
<comment type="function">
    <text evidence="9">Transcription factor that binds specifically to a 5'-AA[AG]G-3' consensus core sequence.</text>
</comment>
<evidence type="ECO:0000259" key="10">
    <source>
        <dbReference type="PROSITE" id="PS50884"/>
    </source>
</evidence>
<evidence type="ECO:0000313" key="12">
    <source>
        <dbReference type="Proteomes" id="UP000036987"/>
    </source>
</evidence>
<organism evidence="11 12">
    <name type="scientific">Zostera marina</name>
    <name type="common">Eelgrass</name>
    <dbReference type="NCBI Taxonomy" id="29655"/>
    <lineage>
        <taxon>Eukaryota</taxon>
        <taxon>Viridiplantae</taxon>
        <taxon>Streptophyta</taxon>
        <taxon>Embryophyta</taxon>
        <taxon>Tracheophyta</taxon>
        <taxon>Spermatophyta</taxon>
        <taxon>Magnoliopsida</taxon>
        <taxon>Liliopsida</taxon>
        <taxon>Zosteraceae</taxon>
        <taxon>Zostera</taxon>
    </lineage>
</organism>
<evidence type="ECO:0000256" key="9">
    <source>
        <dbReference type="RuleBase" id="RU369094"/>
    </source>
</evidence>
<evidence type="ECO:0000256" key="6">
    <source>
        <dbReference type="ARBA" id="ARBA00023163"/>
    </source>
</evidence>
<evidence type="ECO:0000256" key="3">
    <source>
        <dbReference type="ARBA" id="ARBA00022833"/>
    </source>
</evidence>
<gene>
    <name evidence="11" type="ORF">ZOSMA_181G00310</name>
</gene>
<feature type="domain" description="Dof-type" evidence="10">
    <location>
        <begin position="42"/>
        <end position="96"/>
    </location>
</feature>
<keyword evidence="1 9" id="KW-0479">Metal-binding</keyword>
<dbReference type="InterPro" id="IPR045174">
    <property type="entry name" value="Dof"/>
</dbReference>
<keyword evidence="7 8" id="KW-0539">Nucleus</keyword>
<dbReference type="PROSITE" id="PS50884">
    <property type="entry name" value="ZF_DOF_2"/>
    <property type="match status" value="1"/>
</dbReference>
<dbReference type="GO" id="GO:0005634">
    <property type="term" value="C:nucleus"/>
    <property type="evidence" value="ECO:0007669"/>
    <property type="project" value="UniProtKB-SubCell"/>
</dbReference>